<reference evidence="6 7" key="1">
    <citation type="journal article" date="2018" name="Int. J. Syst. Evol. Microbiol.">
        <title>Methylomusa anaerophila gen. nov., sp. nov., an anaerobic methanol-utilizing bacterium isolated from a microbial fuel cell.</title>
        <authorList>
            <person name="Amano N."/>
            <person name="Yamamuro A."/>
            <person name="Miyahara M."/>
            <person name="Kouzuma A."/>
            <person name="Abe T."/>
            <person name="Watanabe K."/>
        </authorList>
    </citation>
    <scope>NUCLEOTIDE SEQUENCE [LARGE SCALE GENOMIC DNA]</scope>
    <source>
        <strain evidence="6 7">MMFC1</strain>
    </source>
</reference>
<feature type="transmembrane region" description="Helical" evidence="5">
    <location>
        <begin position="122"/>
        <end position="146"/>
    </location>
</feature>
<keyword evidence="2 5" id="KW-0812">Transmembrane</keyword>
<evidence type="ECO:0000256" key="4">
    <source>
        <dbReference type="ARBA" id="ARBA00023136"/>
    </source>
</evidence>
<evidence type="ECO:0000256" key="2">
    <source>
        <dbReference type="ARBA" id="ARBA00022692"/>
    </source>
</evidence>
<dbReference type="InterPro" id="IPR003810">
    <property type="entry name" value="Mntp/YtaF"/>
</dbReference>
<name>A0A348AKA1_9FIRM</name>
<proteinExistence type="predicted"/>
<evidence type="ECO:0000256" key="1">
    <source>
        <dbReference type="ARBA" id="ARBA00022475"/>
    </source>
</evidence>
<keyword evidence="3 5" id="KW-1133">Transmembrane helix</keyword>
<keyword evidence="7" id="KW-1185">Reference proteome</keyword>
<dbReference type="Proteomes" id="UP000276437">
    <property type="component" value="Chromosome"/>
</dbReference>
<feature type="transmembrane region" description="Helical" evidence="5">
    <location>
        <begin position="6"/>
        <end position="28"/>
    </location>
</feature>
<dbReference type="RefSeq" id="WP_416338606.1">
    <property type="nucleotide sequence ID" value="NZ_DAINIT010000015.1"/>
</dbReference>
<dbReference type="PANTHER" id="PTHR35529:SF1">
    <property type="entry name" value="MANGANESE EFFLUX PUMP MNTP-RELATED"/>
    <property type="match status" value="1"/>
</dbReference>
<organism evidence="6 7">
    <name type="scientific">Methylomusa anaerophila</name>
    <dbReference type="NCBI Taxonomy" id="1930071"/>
    <lineage>
        <taxon>Bacteria</taxon>
        <taxon>Bacillati</taxon>
        <taxon>Bacillota</taxon>
        <taxon>Negativicutes</taxon>
        <taxon>Selenomonadales</taxon>
        <taxon>Sporomusaceae</taxon>
        <taxon>Methylomusa</taxon>
    </lineage>
</organism>
<feature type="transmembrane region" description="Helical" evidence="5">
    <location>
        <begin position="35"/>
        <end position="56"/>
    </location>
</feature>
<dbReference type="PANTHER" id="PTHR35529">
    <property type="entry name" value="MANGANESE EFFLUX PUMP MNTP-RELATED"/>
    <property type="match status" value="1"/>
</dbReference>
<evidence type="ECO:0000256" key="5">
    <source>
        <dbReference type="SAM" id="Phobius"/>
    </source>
</evidence>
<dbReference type="Pfam" id="PF02659">
    <property type="entry name" value="Mntp"/>
    <property type="match status" value="1"/>
</dbReference>
<keyword evidence="4 5" id="KW-0472">Membrane</keyword>
<gene>
    <name evidence="6" type="primary">mntP_2</name>
    <name evidence="6" type="ORF">MAMMFC1_02183</name>
</gene>
<protein>
    <submittedName>
        <fullName evidence="6">Putative manganese efflux pump MntP</fullName>
    </submittedName>
</protein>
<evidence type="ECO:0000256" key="3">
    <source>
        <dbReference type="ARBA" id="ARBA00022989"/>
    </source>
</evidence>
<dbReference type="KEGG" id="mana:MAMMFC1_02183"/>
<dbReference type="EMBL" id="AP018449">
    <property type="protein sequence ID" value="BBB91499.1"/>
    <property type="molecule type" value="Genomic_DNA"/>
</dbReference>
<dbReference type="AlphaFoldDB" id="A0A348AKA1"/>
<evidence type="ECO:0000313" key="7">
    <source>
        <dbReference type="Proteomes" id="UP000276437"/>
    </source>
</evidence>
<accession>A0A348AKA1</accession>
<sequence>MRSLSTFELFVLSAALGTDLFSVAIPIGMNRIRRLVILQSAAVFAVFHIGMLLAGYHAGHWLGYMVEHVGAYHIEWPVTTVENCAKIMGALVLAGLGVNMIRENAVGSDHSGNINPPLNHPLQGITLVMLATGVSLDALAAGFSLGMIDVDLFKLSAVLGGVIFLIAILGLGLGRKVGRCLGSKAEQIGGSVLFLLGCHIIWATL</sequence>
<evidence type="ECO:0000313" key="6">
    <source>
        <dbReference type="EMBL" id="BBB91499.1"/>
    </source>
</evidence>
<keyword evidence="1" id="KW-1003">Cell membrane</keyword>
<feature type="transmembrane region" description="Helical" evidence="5">
    <location>
        <begin position="152"/>
        <end position="173"/>
    </location>
</feature>